<dbReference type="PANTHER" id="PTHR21183:SF18">
    <property type="entry name" value="LARGE RIBOSOMAL SUBUNIT PROTEIN UL29M"/>
    <property type="match status" value="1"/>
</dbReference>
<evidence type="ECO:0000256" key="7">
    <source>
        <dbReference type="ARBA" id="ARBA00035289"/>
    </source>
</evidence>
<name>W2SBP4_CYPE1</name>
<sequence length="182" mass="20515">MVVVAAVPARLRPFSVPIFLAPAFATASSFHSSAPREFSTSPTSASRRTTGPNKKRGVSAIRSIPPKQKTEVYKYDLPIPIISPERRALFKTSDKHGLWGFFNERKQPMVPAAAEAQHGRAWSYMELTIKSFEDLHKLYWKCILEANQINTRARELRRTRAGYGATENEQRLKVVCNPLTSL</sequence>
<dbReference type="GO" id="GO:0003735">
    <property type="term" value="F:structural constituent of ribosome"/>
    <property type="evidence" value="ECO:0007669"/>
    <property type="project" value="InterPro"/>
</dbReference>
<dbReference type="InParanoid" id="W2SBP4"/>
<dbReference type="VEuPathDB" id="FungiDB:HMPREF1541_00213"/>
<evidence type="ECO:0000256" key="6">
    <source>
        <dbReference type="ARBA" id="ARBA00026009"/>
    </source>
</evidence>
<evidence type="ECO:0000256" key="5">
    <source>
        <dbReference type="ARBA" id="ARBA00023274"/>
    </source>
</evidence>
<dbReference type="EMBL" id="KB822711">
    <property type="protein sequence ID" value="ETN46030.1"/>
    <property type="molecule type" value="Genomic_DNA"/>
</dbReference>
<dbReference type="GO" id="GO:0005762">
    <property type="term" value="C:mitochondrial large ribosomal subunit"/>
    <property type="evidence" value="ECO:0007669"/>
    <property type="project" value="TreeGrafter"/>
</dbReference>
<organism evidence="10 11">
    <name type="scientific">Cyphellophora europaea (strain CBS 101466)</name>
    <name type="common">Phialophora europaea</name>
    <dbReference type="NCBI Taxonomy" id="1220924"/>
    <lineage>
        <taxon>Eukaryota</taxon>
        <taxon>Fungi</taxon>
        <taxon>Dikarya</taxon>
        <taxon>Ascomycota</taxon>
        <taxon>Pezizomycotina</taxon>
        <taxon>Eurotiomycetes</taxon>
        <taxon>Chaetothyriomycetidae</taxon>
        <taxon>Chaetothyriales</taxon>
        <taxon>Cyphellophoraceae</taxon>
        <taxon>Cyphellophora</taxon>
    </lineage>
</organism>
<feature type="region of interest" description="Disordered" evidence="9">
    <location>
        <begin position="33"/>
        <end position="61"/>
    </location>
</feature>
<feature type="compositionally biased region" description="Low complexity" evidence="9">
    <location>
        <begin position="33"/>
        <end position="50"/>
    </location>
</feature>
<keyword evidence="3" id="KW-0689">Ribosomal protein</keyword>
<keyword evidence="4" id="KW-0496">Mitochondrion</keyword>
<dbReference type="InterPro" id="IPR038340">
    <property type="entry name" value="MRP-L47_sf"/>
</dbReference>
<dbReference type="Proteomes" id="UP000030752">
    <property type="component" value="Unassembled WGS sequence"/>
</dbReference>
<dbReference type="GO" id="GO:0032543">
    <property type="term" value="P:mitochondrial translation"/>
    <property type="evidence" value="ECO:0007669"/>
    <property type="project" value="TreeGrafter"/>
</dbReference>
<comment type="subcellular location">
    <subcellularLocation>
        <location evidence="1">Mitochondrion</location>
    </subcellularLocation>
</comment>
<evidence type="ECO:0000256" key="4">
    <source>
        <dbReference type="ARBA" id="ARBA00023128"/>
    </source>
</evidence>
<comment type="similarity">
    <text evidence="2">Belongs to the universal ribosomal protein uL29 family.</text>
</comment>
<keyword evidence="5" id="KW-0687">Ribonucleoprotein</keyword>
<evidence type="ECO:0000313" key="10">
    <source>
        <dbReference type="EMBL" id="ETN46030.1"/>
    </source>
</evidence>
<proteinExistence type="inferred from homology"/>
<dbReference type="Pfam" id="PF06984">
    <property type="entry name" value="MRP-L47"/>
    <property type="match status" value="1"/>
</dbReference>
<dbReference type="HOGENOM" id="CLU_063281_0_1_1"/>
<evidence type="ECO:0000313" key="11">
    <source>
        <dbReference type="Proteomes" id="UP000030752"/>
    </source>
</evidence>
<gene>
    <name evidence="10" type="ORF">HMPREF1541_00213</name>
</gene>
<dbReference type="RefSeq" id="XP_008710742.1">
    <property type="nucleotide sequence ID" value="XM_008712520.1"/>
</dbReference>
<keyword evidence="11" id="KW-1185">Reference proteome</keyword>
<evidence type="ECO:0000256" key="3">
    <source>
        <dbReference type="ARBA" id="ARBA00022980"/>
    </source>
</evidence>
<dbReference type="PANTHER" id="PTHR21183">
    <property type="entry name" value="RIBOSOMAL PROTEIN L47, MITOCHONDRIAL-RELATED"/>
    <property type="match status" value="1"/>
</dbReference>
<dbReference type="AlphaFoldDB" id="W2SBP4"/>
<reference evidence="10 11" key="1">
    <citation type="submission" date="2013-03" db="EMBL/GenBank/DDBJ databases">
        <title>The Genome Sequence of Phialophora europaea CBS 101466.</title>
        <authorList>
            <consortium name="The Broad Institute Genomics Platform"/>
            <person name="Cuomo C."/>
            <person name="de Hoog S."/>
            <person name="Gorbushina A."/>
            <person name="Walker B."/>
            <person name="Young S.K."/>
            <person name="Zeng Q."/>
            <person name="Gargeya S."/>
            <person name="Fitzgerald M."/>
            <person name="Haas B."/>
            <person name="Abouelleil A."/>
            <person name="Allen A.W."/>
            <person name="Alvarado L."/>
            <person name="Arachchi H.M."/>
            <person name="Berlin A.M."/>
            <person name="Chapman S.B."/>
            <person name="Gainer-Dewar J."/>
            <person name="Goldberg J."/>
            <person name="Griggs A."/>
            <person name="Gujja S."/>
            <person name="Hansen M."/>
            <person name="Howarth C."/>
            <person name="Imamovic A."/>
            <person name="Ireland A."/>
            <person name="Larimer J."/>
            <person name="McCowan C."/>
            <person name="Murphy C."/>
            <person name="Pearson M."/>
            <person name="Poon T.W."/>
            <person name="Priest M."/>
            <person name="Roberts A."/>
            <person name="Saif S."/>
            <person name="Shea T."/>
            <person name="Sisk P."/>
            <person name="Sykes S."/>
            <person name="Wortman J."/>
            <person name="Nusbaum C."/>
            <person name="Birren B."/>
        </authorList>
    </citation>
    <scope>NUCLEOTIDE SEQUENCE [LARGE SCALE GENOMIC DNA]</scope>
    <source>
        <strain evidence="10 11">CBS 101466</strain>
    </source>
</reference>
<evidence type="ECO:0000256" key="9">
    <source>
        <dbReference type="SAM" id="MobiDB-lite"/>
    </source>
</evidence>
<dbReference type="eggNOG" id="KOG3331">
    <property type="taxonomic scope" value="Eukaryota"/>
</dbReference>
<dbReference type="OrthoDB" id="270763at2759"/>
<dbReference type="InterPro" id="IPR010729">
    <property type="entry name" value="Ribosomal_uL29_mit"/>
</dbReference>
<accession>W2SBP4</accession>
<comment type="subunit">
    <text evidence="6">Component of the mitochondrial large ribosomal subunit. Mature mitochondrial ribosomes consist of a small (37S) and a large (54S) subunit. The 37S subunit contains at least 33 different proteins and 1 molecule of RNA (15S). The 54S subunit contains at least 45 different proteins and 1 molecule of RNA (21S).</text>
</comment>
<protein>
    <recommendedName>
        <fullName evidence="7">Large ribosomal subunit protein uL29m</fullName>
    </recommendedName>
    <alternativeName>
        <fullName evidence="8">54S ribosomal protein L4, mitochondrial</fullName>
    </alternativeName>
</protein>
<evidence type="ECO:0000256" key="8">
    <source>
        <dbReference type="ARBA" id="ARBA00035399"/>
    </source>
</evidence>
<dbReference type="Gene3D" id="6.10.330.20">
    <property type="match status" value="1"/>
</dbReference>
<dbReference type="GeneID" id="19967552"/>
<dbReference type="STRING" id="1220924.W2SBP4"/>
<evidence type="ECO:0000256" key="1">
    <source>
        <dbReference type="ARBA" id="ARBA00004173"/>
    </source>
</evidence>
<evidence type="ECO:0000256" key="2">
    <source>
        <dbReference type="ARBA" id="ARBA00009254"/>
    </source>
</evidence>